<dbReference type="SUPFAM" id="SSF118196">
    <property type="entry name" value="YaeB-like"/>
    <property type="match status" value="1"/>
</dbReference>
<proteinExistence type="inferred from homology"/>
<dbReference type="Pfam" id="PF01980">
    <property type="entry name" value="TrmO_N"/>
    <property type="match status" value="1"/>
</dbReference>
<keyword evidence="5" id="KW-1185">Reference proteome</keyword>
<dbReference type="AlphaFoldDB" id="A0A939DLD9"/>
<feature type="domain" description="TsaA-like" evidence="3">
    <location>
        <begin position="4"/>
        <end position="145"/>
    </location>
</feature>
<name>A0A939DLD9_9ALTE</name>
<protein>
    <submittedName>
        <fullName evidence="4">tRNA (N6-threonylcarbamoyladenosine(37)-N6)-methyltransferase TrmO</fullName>
    </submittedName>
</protein>
<dbReference type="InterPro" id="IPR023368">
    <property type="entry name" value="UPF0066_cons_site"/>
</dbReference>
<reference evidence="4" key="1">
    <citation type="submission" date="2021-03" db="EMBL/GenBank/DDBJ databases">
        <title>novel species isolated from a fishpond in China.</title>
        <authorList>
            <person name="Lu H."/>
            <person name="Cai Z."/>
        </authorList>
    </citation>
    <scope>NUCLEOTIDE SEQUENCE</scope>
    <source>
        <strain evidence="4">JCM 30855</strain>
    </source>
</reference>
<dbReference type="EMBL" id="JAFKCV010000003">
    <property type="protein sequence ID" value="MBN7824869.1"/>
    <property type="molecule type" value="Genomic_DNA"/>
</dbReference>
<organism evidence="4 5">
    <name type="scientific">Bowmanella dokdonensis</name>
    <dbReference type="NCBI Taxonomy" id="751969"/>
    <lineage>
        <taxon>Bacteria</taxon>
        <taxon>Pseudomonadati</taxon>
        <taxon>Pseudomonadota</taxon>
        <taxon>Gammaproteobacteria</taxon>
        <taxon>Alteromonadales</taxon>
        <taxon>Alteromonadaceae</taxon>
        <taxon>Bowmanella</taxon>
    </lineage>
</organism>
<dbReference type="PANTHER" id="PTHR12818">
    <property type="entry name" value="TRNA (ADENINE(37)-N6)-METHYLTRANSFERASE"/>
    <property type="match status" value="1"/>
</dbReference>
<evidence type="ECO:0000313" key="4">
    <source>
        <dbReference type="EMBL" id="MBN7824869.1"/>
    </source>
</evidence>
<dbReference type="Gene3D" id="3.30.2310.10">
    <property type="entry name" value="YaeB-like"/>
    <property type="match status" value="1"/>
</dbReference>
<dbReference type="InterPro" id="IPR041369">
    <property type="entry name" value="TrmO_C"/>
</dbReference>
<comment type="caution">
    <text evidence="4">The sequence shown here is derived from an EMBL/GenBank/DDBJ whole genome shotgun (WGS) entry which is preliminary data.</text>
</comment>
<dbReference type="CDD" id="cd09281">
    <property type="entry name" value="UPF0066"/>
    <property type="match status" value="1"/>
</dbReference>
<dbReference type="InterPro" id="IPR040372">
    <property type="entry name" value="YaeB-like"/>
</dbReference>
<dbReference type="NCBIfam" id="TIGR00104">
    <property type="entry name" value="tRNA_TsaA"/>
    <property type="match status" value="1"/>
</dbReference>
<dbReference type="FunFam" id="2.40.30.70:FF:000001">
    <property type="entry name" value="tRNA (N6-threonylcarbamoyladenosine(37)-N6)-methyltransferase TrmO"/>
    <property type="match status" value="1"/>
</dbReference>
<gene>
    <name evidence="4" type="primary">tsaA</name>
    <name evidence="4" type="ORF">J0A66_06470</name>
</gene>
<dbReference type="InterPro" id="IPR036414">
    <property type="entry name" value="YaeB_N_sf"/>
</dbReference>
<dbReference type="PANTHER" id="PTHR12818:SF0">
    <property type="entry name" value="TRNA (ADENINE(37)-N6)-METHYLTRANSFERASE"/>
    <property type="match status" value="1"/>
</dbReference>
<dbReference type="InterPro" id="IPR036413">
    <property type="entry name" value="YaeB-like_sf"/>
</dbReference>
<keyword evidence="1" id="KW-0949">S-adenosyl-L-methionine</keyword>
<evidence type="ECO:0000256" key="2">
    <source>
        <dbReference type="ARBA" id="ARBA00033753"/>
    </source>
</evidence>
<dbReference type="Proteomes" id="UP000664654">
    <property type="component" value="Unassembled WGS sequence"/>
</dbReference>
<dbReference type="GO" id="GO:0089715">
    <property type="term" value="F:tRNA (L-threonylcarbamoyladenosine(37)-C2) methyltransferase activity"/>
    <property type="evidence" value="ECO:0007669"/>
    <property type="project" value="TreeGrafter"/>
</dbReference>
<evidence type="ECO:0000313" key="5">
    <source>
        <dbReference type="Proteomes" id="UP000664654"/>
    </source>
</evidence>
<evidence type="ECO:0000259" key="3">
    <source>
        <dbReference type="PROSITE" id="PS51668"/>
    </source>
</evidence>
<dbReference type="Gene3D" id="2.40.30.70">
    <property type="entry name" value="YaeB-like"/>
    <property type="match status" value="1"/>
</dbReference>
<dbReference type="PROSITE" id="PS51668">
    <property type="entry name" value="TSAA_2"/>
    <property type="match status" value="1"/>
</dbReference>
<dbReference type="PROSITE" id="PS01318">
    <property type="entry name" value="TSAA_1"/>
    <property type="match status" value="1"/>
</dbReference>
<sequence length="238" mass="26679">MMQLSPIGFIRTPYQEKFAIPRQPGLVPSAIGEIHFQAPFDDVNCLRGIEQFSHLWLIFQFHQTLERGWTPLVRPPRLGGNRKLGVFATRSTHRPNGMGLSVVEVAGLTTRQGKPLLKVRGMDLLDGTPILDIKPYLPYADALPEAEAGFADAPPAIMEVVFTEQARRHLQEIRCQSTELEQLISEVLTQDPRPAYKQQNKQEEFGMRISGFNIRWQAEAGVNRVLSIEPAATPAEKG</sequence>
<dbReference type="InterPro" id="IPR023370">
    <property type="entry name" value="TrmO-like_N"/>
</dbReference>
<comment type="similarity">
    <text evidence="2">Belongs to the tRNA methyltransferase O family.</text>
</comment>
<accession>A0A939DLD9</accession>
<evidence type="ECO:0000256" key="1">
    <source>
        <dbReference type="ARBA" id="ARBA00022691"/>
    </source>
</evidence>
<dbReference type="Pfam" id="PF18389">
    <property type="entry name" value="TrmO_C"/>
    <property type="match status" value="1"/>
</dbReference>